<dbReference type="InterPro" id="IPR050901">
    <property type="entry name" value="BP-dep_ABC_trans_perm"/>
</dbReference>
<dbReference type="Gene3D" id="1.10.3720.10">
    <property type="entry name" value="MetI-like"/>
    <property type="match status" value="1"/>
</dbReference>
<dbReference type="PANTHER" id="PTHR32243">
    <property type="entry name" value="MALTOSE TRANSPORT SYSTEM PERMEASE-RELATED"/>
    <property type="match status" value="1"/>
</dbReference>
<keyword evidence="10" id="KW-1185">Reference proteome</keyword>
<reference evidence="9 10" key="1">
    <citation type="submission" date="2023-03" db="EMBL/GenBank/DDBJ databases">
        <title>Roseibium porphyridii sp. nov. and Roseibium rhodosorbium sp. nov. isolated from marine algae, Porphyridium cruentum and Rhodosorus marinus, respectively.</title>
        <authorList>
            <person name="Lee M.W."/>
            <person name="Choi B.J."/>
            <person name="Lee J.K."/>
            <person name="Choi D.G."/>
            <person name="Baek J.H."/>
            <person name="Bayburt H."/>
            <person name="Kim J.M."/>
            <person name="Han D.M."/>
            <person name="Kim K.H."/>
            <person name="Jeon C.O."/>
        </authorList>
    </citation>
    <scope>NUCLEOTIDE SEQUENCE [LARGE SCALE GENOMIC DNA]</scope>
    <source>
        <strain evidence="9 10">KMA01</strain>
    </source>
</reference>
<feature type="transmembrane region" description="Helical" evidence="7">
    <location>
        <begin position="199"/>
        <end position="225"/>
    </location>
</feature>
<dbReference type="RefSeq" id="WP_265680104.1">
    <property type="nucleotide sequence ID" value="NZ_CP120863.1"/>
</dbReference>
<proteinExistence type="inferred from homology"/>
<dbReference type="InterPro" id="IPR035906">
    <property type="entry name" value="MetI-like_sf"/>
</dbReference>
<keyword evidence="3" id="KW-1003">Cell membrane</keyword>
<evidence type="ECO:0000313" key="9">
    <source>
        <dbReference type="EMBL" id="WFE89871.1"/>
    </source>
</evidence>
<gene>
    <name evidence="9" type="ORF">K1718_00500</name>
</gene>
<dbReference type="PANTHER" id="PTHR32243:SF18">
    <property type="entry name" value="INNER MEMBRANE ABC TRANSPORTER PERMEASE PROTEIN YCJP"/>
    <property type="match status" value="1"/>
</dbReference>
<evidence type="ECO:0000256" key="6">
    <source>
        <dbReference type="ARBA" id="ARBA00023136"/>
    </source>
</evidence>
<keyword evidence="6 7" id="KW-0472">Membrane</keyword>
<keyword evidence="4 7" id="KW-0812">Transmembrane</keyword>
<protein>
    <submittedName>
        <fullName evidence="9">Carbohydrate ABC transporter permease</fullName>
    </submittedName>
</protein>
<dbReference type="SUPFAM" id="SSF161098">
    <property type="entry name" value="MetI-like"/>
    <property type="match status" value="1"/>
</dbReference>
<feature type="transmembrane region" description="Helical" evidence="7">
    <location>
        <begin position="262"/>
        <end position="281"/>
    </location>
</feature>
<dbReference type="EMBL" id="CP120863">
    <property type="protein sequence ID" value="WFE89871.1"/>
    <property type="molecule type" value="Genomic_DNA"/>
</dbReference>
<dbReference type="Proteomes" id="UP001209803">
    <property type="component" value="Chromosome"/>
</dbReference>
<evidence type="ECO:0000256" key="2">
    <source>
        <dbReference type="ARBA" id="ARBA00022448"/>
    </source>
</evidence>
<keyword evidence="5 7" id="KW-1133">Transmembrane helix</keyword>
<sequence>MSVAATAPVPHTHVNSFRFGDWITRIAIFVALASMLVFILLPIFWMVKSSLQTTAEVNAIPPKFWADDPSFEPYWIANQIIPLLRFIGNSLFVSTIAALIASVVSCMAAYVLARFRFPGATLILVTLLLTQLIPPITRVFPVYFLMQEMGLLNTYGGLIFAYVGFSIPYAVLLLRGYFQSACPPELEQAAMMDGCTYFGAFWRVILPICLPGIAAVTVFTFLNAWNDFLWASLLLSSGDYQTIQVGIGTFAAEDGAGQYQNAFMAACVASTIPALVLFFFVQRWLVGGLTAGAVKS</sequence>
<dbReference type="InterPro" id="IPR000515">
    <property type="entry name" value="MetI-like"/>
</dbReference>
<evidence type="ECO:0000256" key="5">
    <source>
        <dbReference type="ARBA" id="ARBA00022989"/>
    </source>
</evidence>
<evidence type="ECO:0000256" key="1">
    <source>
        <dbReference type="ARBA" id="ARBA00004651"/>
    </source>
</evidence>
<evidence type="ECO:0000256" key="7">
    <source>
        <dbReference type="RuleBase" id="RU363032"/>
    </source>
</evidence>
<feature type="transmembrane region" description="Helical" evidence="7">
    <location>
        <begin position="91"/>
        <end position="113"/>
    </location>
</feature>
<accession>A0ABY8F3T5</accession>
<comment type="subcellular location">
    <subcellularLocation>
        <location evidence="1 7">Cell membrane</location>
        <topology evidence="1 7">Multi-pass membrane protein</topology>
    </subcellularLocation>
</comment>
<feature type="transmembrane region" description="Helical" evidence="7">
    <location>
        <begin position="158"/>
        <end position="178"/>
    </location>
</feature>
<comment type="similarity">
    <text evidence="7">Belongs to the binding-protein-dependent transport system permease family.</text>
</comment>
<dbReference type="PROSITE" id="PS50928">
    <property type="entry name" value="ABC_TM1"/>
    <property type="match status" value="1"/>
</dbReference>
<name>A0ABY8F3T5_9HYPH</name>
<evidence type="ECO:0000256" key="4">
    <source>
        <dbReference type="ARBA" id="ARBA00022692"/>
    </source>
</evidence>
<keyword evidence="2 7" id="KW-0813">Transport</keyword>
<feature type="transmembrane region" description="Helical" evidence="7">
    <location>
        <begin position="26"/>
        <end position="47"/>
    </location>
</feature>
<dbReference type="CDD" id="cd06261">
    <property type="entry name" value="TM_PBP2"/>
    <property type="match status" value="1"/>
</dbReference>
<feature type="transmembrane region" description="Helical" evidence="7">
    <location>
        <begin position="120"/>
        <end position="146"/>
    </location>
</feature>
<organism evidence="9 10">
    <name type="scientific">Roseibium porphyridii</name>
    <dbReference type="NCBI Taxonomy" id="2866279"/>
    <lineage>
        <taxon>Bacteria</taxon>
        <taxon>Pseudomonadati</taxon>
        <taxon>Pseudomonadota</taxon>
        <taxon>Alphaproteobacteria</taxon>
        <taxon>Hyphomicrobiales</taxon>
        <taxon>Stappiaceae</taxon>
        <taxon>Roseibium</taxon>
    </lineage>
</organism>
<evidence type="ECO:0000256" key="3">
    <source>
        <dbReference type="ARBA" id="ARBA00022475"/>
    </source>
</evidence>
<feature type="domain" description="ABC transmembrane type-1" evidence="8">
    <location>
        <begin position="87"/>
        <end position="281"/>
    </location>
</feature>
<dbReference type="Pfam" id="PF00528">
    <property type="entry name" value="BPD_transp_1"/>
    <property type="match status" value="1"/>
</dbReference>
<evidence type="ECO:0000259" key="8">
    <source>
        <dbReference type="PROSITE" id="PS50928"/>
    </source>
</evidence>
<evidence type="ECO:0000313" key="10">
    <source>
        <dbReference type="Proteomes" id="UP001209803"/>
    </source>
</evidence>